<organism evidence="8 9">
    <name type="scientific">Breznakia pachnodae</name>
    <dbReference type="NCBI Taxonomy" id="265178"/>
    <lineage>
        <taxon>Bacteria</taxon>
        <taxon>Bacillati</taxon>
        <taxon>Bacillota</taxon>
        <taxon>Erysipelotrichia</taxon>
        <taxon>Erysipelotrichales</taxon>
        <taxon>Erysipelotrichaceae</taxon>
        <taxon>Breznakia</taxon>
    </lineage>
</organism>
<name>A0ABU0E0W4_9FIRM</name>
<evidence type="ECO:0000313" key="9">
    <source>
        <dbReference type="Proteomes" id="UP001230220"/>
    </source>
</evidence>
<dbReference type="CDD" id="cd17489">
    <property type="entry name" value="MFS_YfcJ_like"/>
    <property type="match status" value="1"/>
</dbReference>
<dbReference type="Gene3D" id="1.20.1720.10">
    <property type="entry name" value="Multidrug resistance protein D"/>
    <property type="match status" value="1"/>
</dbReference>
<feature type="transmembrane region" description="Helical" evidence="6">
    <location>
        <begin position="352"/>
        <end position="376"/>
    </location>
</feature>
<dbReference type="InterPro" id="IPR020846">
    <property type="entry name" value="MFS_dom"/>
</dbReference>
<feature type="transmembrane region" description="Helical" evidence="6">
    <location>
        <begin position="95"/>
        <end position="120"/>
    </location>
</feature>
<accession>A0ABU0E0W4</accession>
<dbReference type="SUPFAM" id="SSF103473">
    <property type="entry name" value="MFS general substrate transporter"/>
    <property type="match status" value="1"/>
</dbReference>
<dbReference type="PANTHER" id="PTHR23531">
    <property type="entry name" value="QUINOLENE RESISTANCE PROTEIN NORA"/>
    <property type="match status" value="1"/>
</dbReference>
<comment type="caution">
    <text evidence="8">The sequence shown here is derived from an EMBL/GenBank/DDBJ whole genome shotgun (WGS) entry which is preliminary data.</text>
</comment>
<keyword evidence="2" id="KW-0813">Transport</keyword>
<dbReference type="Pfam" id="PF07690">
    <property type="entry name" value="MFS_1"/>
    <property type="match status" value="1"/>
</dbReference>
<proteinExistence type="predicted"/>
<feature type="transmembrane region" description="Helical" evidence="6">
    <location>
        <begin position="160"/>
        <end position="181"/>
    </location>
</feature>
<evidence type="ECO:0000256" key="5">
    <source>
        <dbReference type="ARBA" id="ARBA00023136"/>
    </source>
</evidence>
<keyword evidence="4 6" id="KW-1133">Transmembrane helix</keyword>
<reference evidence="8 9" key="1">
    <citation type="submission" date="2023-07" db="EMBL/GenBank/DDBJ databases">
        <title>Genomic Encyclopedia of Type Strains, Phase IV (KMG-IV): sequencing the most valuable type-strain genomes for metagenomic binning, comparative biology and taxonomic classification.</title>
        <authorList>
            <person name="Goeker M."/>
        </authorList>
    </citation>
    <scope>NUCLEOTIDE SEQUENCE [LARGE SCALE GENOMIC DNA]</scope>
    <source>
        <strain evidence="8 9">DSM 16784</strain>
    </source>
</reference>
<evidence type="ECO:0000256" key="4">
    <source>
        <dbReference type="ARBA" id="ARBA00022989"/>
    </source>
</evidence>
<feature type="transmembrane region" description="Helical" evidence="6">
    <location>
        <begin position="7"/>
        <end position="26"/>
    </location>
</feature>
<dbReference type="PANTHER" id="PTHR23531:SF1">
    <property type="entry name" value="QUINOLENE RESISTANCE PROTEIN NORA"/>
    <property type="match status" value="1"/>
</dbReference>
<evidence type="ECO:0000256" key="6">
    <source>
        <dbReference type="SAM" id="Phobius"/>
    </source>
</evidence>
<dbReference type="RefSeq" id="WP_307406308.1">
    <property type="nucleotide sequence ID" value="NZ_JAUSUR010000001.1"/>
</dbReference>
<keyword evidence="3 6" id="KW-0812">Transmembrane</keyword>
<evidence type="ECO:0000256" key="3">
    <source>
        <dbReference type="ARBA" id="ARBA00022692"/>
    </source>
</evidence>
<comment type="subcellular location">
    <subcellularLocation>
        <location evidence="1">Cell membrane</location>
        <topology evidence="1">Multi-pass membrane protein</topology>
    </subcellularLocation>
</comment>
<keyword evidence="5 6" id="KW-0472">Membrane</keyword>
<feature type="transmembrane region" description="Helical" evidence="6">
    <location>
        <begin position="229"/>
        <end position="252"/>
    </location>
</feature>
<evidence type="ECO:0000313" key="8">
    <source>
        <dbReference type="EMBL" id="MDQ0360424.1"/>
    </source>
</evidence>
<feature type="domain" description="Major facilitator superfamily (MFS) profile" evidence="7">
    <location>
        <begin position="8"/>
        <end position="381"/>
    </location>
</feature>
<dbReference type="Proteomes" id="UP001230220">
    <property type="component" value="Unassembled WGS sequence"/>
</dbReference>
<keyword evidence="9" id="KW-1185">Reference proteome</keyword>
<dbReference type="InterPro" id="IPR036259">
    <property type="entry name" value="MFS_trans_sf"/>
</dbReference>
<dbReference type="InterPro" id="IPR052714">
    <property type="entry name" value="MFS_Exporter"/>
</dbReference>
<feature type="transmembrane region" description="Helical" evidence="6">
    <location>
        <begin position="202"/>
        <end position="223"/>
    </location>
</feature>
<dbReference type="EMBL" id="JAUSUR010000001">
    <property type="protein sequence ID" value="MDQ0360424.1"/>
    <property type="molecule type" value="Genomic_DNA"/>
</dbReference>
<protein>
    <submittedName>
        <fullName evidence="8">MFS family permease</fullName>
    </submittedName>
</protein>
<evidence type="ECO:0000259" key="7">
    <source>
        <dbReference type="PROSITE" id="PS50850"/>
    </source>
</evidence>
<evidence type="ECO:0000256" key="1">
    <source>
        <dbReference type="ARBA" id="ARBA00004651"/>
    </source>
</evidence>
<feature type="transmembrane region" description="Helical" evidence="6">
    <location>
        <begin position="272"/>
        <end position="296"/>
    </location>
</feature>
<dbReference type="Gene3D" id="1.20.1250.20">
    <property type="entry name" value="MFS general substrate transporter like domains"/>
    <property type="match status" value="1"/>
</dbReference>
<dbReference type="PROSITE" id="PS50850">
    <property type="entry name" value="MFS"/>
    <property type="match status" value="1"/>
</dbReference>
<feature type="transmembrane region" description="Helical" evidence="6">
    <location>
        <begin position="132"/>
        <end position="154"/>
    </location>
</feature>
<sequence>MTKSLNRVFINICIVGFIMSIGQFMLNTLLPRYVDQLGASPVIVGFITSSFTISSLLLKPISGPAVDYYNKKYILAGSIFILCIAFLGYSFSYNIIFLFIFRLLHGCGMAFTVIASLGIITDIVGKEDLTRAITYYGMVQAIAGAVGPSIGLYLSNTIGYNQTFFIGMVIMIIAFIFTLTLKTNTTIHNKQDKMKISLDKIVAKEALVPAIIMIFLAATYNSISSFLTLYADAINVANIGMFFTVNAIALIISKPSLGICSKRFGEYRVLPFAIICFSFSVLLISFSTNLIMFLIASVFSAIGYGSCQPLIQALCIKSVPRNRSGSASATSYYGTDIGYLISPILSGQMVELFGYSAMFRIMACLPVISLVLFVIFRKRIKKICIKDSYILKE</sequence>
<dbReference type="InterPro" id="IPR011701">
    <property type="entry name" value="MFS"/>
</dbReference>
<evidence type="ECO:0000256" key="2">
    <source>
        <dbReference type="ARBA" id="ARBA00022448"/>
    </source>
</evidence>
<gene>
    <name evidence="8" type="ORF">J2S15_001155</name>
</gene>
<feature type="transmembrane region" description="Helical" evidence="6">
    <location>
        <begin position="38"/>
        <end position="61"/>
    </location>
</feature>